<dbReference type="SUPFAM" id="SSF53822">
    <property type="entry name" value="Periplasmic binding protein-like I"/>
    <property type="match status" value="1"/>
</dbReference>
<dbReference type="CDD" id="cd13686">
    <property type="entry name" value="GluR_Plant"/>
    <property type="match status" value="1"/>
</dbReference>
<evidence type="ECO:0000256" key="12">
    <source>
        <dbReference type="ARBA" id="ARBA00023286"/>
    </source>
</evidence>
<evidence type="ECO:0000256" key="15">
    <source>
        <dbReference type="PIRNR" id="PIRNR037090"/>
    </source>
</evidence>
<keyword evidence="12 15" id="KW-1071">Ligand-gated ion channel</keyword>
<feature type="transmembrane region" description="Helical" evidence="17">
    <location>
        <begin position="835"/>
        <end position="858"/>
    </location>
</feature>
<sequence>MKNPLRLLPQFLVFLVSLMFFGESAVAGNGSAESVALFHVGLVLDLKSEVGEMAESCISMALSDFYDIHTNYGTKLELHTLDSGGDSVGAASAALHLMKDVEVQALVGPQQSTQASFVIDLGEKAQVPIMSFSATSPSLSPLRSPYFIRAAIDDSAQVKAIAAIVQNFGWKEVIMIYEDSDYGNGVIPYFIDAFQEIDVHVPYRTCFPLDATNDQILKELHTLTTMQTRVFIVHMSSLVGSRLFINADNAGMMSQDYAWIVTDGLSSLLSPLDSSAIDSMEGVLGVKPYIPKSKKLDEFKVRWKRMVYSNKSFNIEISEPSLYGLWAYDTVWALAMAVEEIETLDPRFLSNTTDNLTDLSRLGYSSIGPQLLHTILNTNFRGLSGDFHLVRGQLISTAFQIFNVFGEGERLIGYWTPTGGISRQLQTTKKSNTSNLKAIVWPGDSTTKPKGWVIPTNGKQHLKVLVPMIDGFNQFVKVEGQGPITNKTINVTGYSIDVFRNATSRLPFGLAYEFYAYPIRKDNGSYNELIDEVYFKNFDAAVGDITIWKNRSKYVDFTVPHSESGVVMVVPLKDDLEREIWMFVKPLSQGLWLVTIAGFIYIGVVVWILEYPTNTTLGISRGERLQASLWYSFLTLIFAQRERIDNHLTRAVLLTWVFYVLILTQSYTASLSSTLTARQLKPTITDVNDIRNNGYYVGYHAGSFVKDFLIDHLHLDELKLKNYSTPEEYHQALSNGTENGGVAAIFDELPYIQVFLNMYCKKYTTVGSTYSSAGFGFVFPKGSPLVSYLSREILSIIDDGTLDTYKGRWLENQTYCDNANASSSTSTNQLTLRSFGGLFLIIVVVSGLSLLIHFSLFVHAKWKSQTTKISPKLRWQKAGYKIIYITAALKGMSHVTEVGSMELQRMGTQNNREERRHC</sequence>
<feature type="chain" id="PRO_5040251338" description="Glutamate receptor" evidence="18">
    <location>
        <begin position="28"/>
        <end position="918"/>
    </location>
</feature>
<evidence type="ECO:0000313" key="20">
    <source>
        <dbReference type="EMBL" id="KAJ4957383.1"/>
    </source>
</evidence>
<dbReference type="SUPFAM" id="SSF53850">
    <property type="entry name" value="Periplasmic binding protein-like II"/>
    <property type="match status" value="1"/>
</dbReference>
<dbReference type="Pfam" id="PF00060">
    <property type="entry name" value="Lig_chan"/>
    <property type="match status" value="1"/>
</dbReference>
<evidence type="ECO:0000313" key="21">
    <source>
        <dbReference type="Proteomes" id="UP001141806"/>
    </source>
</evidence>
<dbReference type="FunFam" id="3.40.50.2300:FF:000081">
    <property type="entry name" value="Glutamate receptor"/>
    <property type="match status" value="1"/>
</dbReference>
<name>A0A9Q0H331_9MAGN</name>
<dbReference type="InterPro" id="IPR015683">
    <property type="entry name" value="Ionotropic_Glu_rcpt"/>
</dbReference>
<keyword evidence="5 17" id="KW-0812">Transmembrane</keyword>
<evidence type="ECO:0000256" key="6">
    <source>
        <dbReference type="ARBA" id="ARBA00022729"/>
    </source>
</evidence>
<dbReference type="Gene3D" id="3.40.190.10">
    <property type="entry name" value="Periplasmic binding protein-like II"/>
    <property type="match status" value="2"/>
</dbReference>
<keyword evidence="10 15" id="KW-0675">Receptor</keyword>
<dbReference type="FunFam" id="1.10.287.70:FF:000037">
    <property type="entry name" value="Glutamate receptor"/>
    <property type="match status" value="1"/>
</dbReference>
<evidence type="ECO:0000259" key="19">
    <source>
        <dbReference type="SMART" id="SM00079"/>
    </source>
</evidence>
<evidence type="ECO:0000256" key="9">
    <source>
        <dbReference type="ARBA" id="ARBA00023136"/>
    </source>
</evidence>
<feature type="transmembrane region" description="Helical" evidence="17">
    <location>
        <begin position="590"/>
        <end position="609"/>
    </location>
</feature>
<dbReference type="PIRSF" id="PIRSF037090">
    <property type="entry name" value="Iontro_Glu-like_rcpt_pln"/>
    <property type="match status" value="1"/>
</dbReference>
<evidence type="ECO:0000256" key="7">
    <source>
        <dbReference type="ARBA" id="ARBA00022989"/>
    </source>
</evidence>
<evidence type="ECO:0000256" key="1">
    <source>
        <dbReference type="ARBA" id="ARBA00004141"/>
    </source>
</evidence>
<comment type="caution">
    <text evidence="20">The sequence shown here is derived from an EMBL/GenBank/DDBJ whole genome shotgun (WGS) entry which is preliminary data.</text>
</comment>
<evidence type="ECO:0000256" key="14">
    <source>
        <dbReference type="ARBA" id="ARBA00049638"/>
    </source>
</evidence>
<dbReference type="InterPro" id="IPR019594">
    <property type="entry name" value="Glu/Gly-bd"/>
</dbReference>
<comment type="function">
    <text evidence="15">Glutamate-gated receptor that probably acts as non-selective cation channel.</text>
</comment>
<evidence type="ECO:0000256" key="16">
    <source>
        <dbReference type="PIRSR" id="PIRSR037090-50"/>
    </source>
</evidence>
<evidence type="ECO:0000256" key="10">
    <source>
        <dbReference type="ARBA" id="ARBA00023170"/>
    </source>
</evidence>
<dbReference type="InterPro" id="IPR017103">
    <property type="entry name" value="Iontropic_Glu_rcpt_pln"/>
</dbReference>
<dbReference type="PANTHER" id="PTHR34836">
    <property type="entry name" value="OS06G0188250 PROTEIN"/>
    <property type="match status" value="1"/>
</dbReference>
<dbReference type="FunFam" id="3.40.190.10:FF:000054">
    <property type="entry name" value="Glutamate receptor"/>
    <property type="match status" value="1"/>
</dbReference>
<protein>
    <recommendedName>
        <fullName evidence="15">Glutamate receptor</fullName>
    </recommendedName>
</protein>
<dbReference type="Pfam" id="PF01094">
    <property type="entry name" value="ANF_receptor"/>
    <property type="match status" value="1"/>
</dbReference>
<dbReference type="GO" id="GO:0016020">
    <property type="term" value="C:membrane"/>
    <property type="evidence" value="ECO:0007669"/>
    <property type="project" value="UniProtKB-SubCell"/>
</dbReference>
<keyword evidence="13 15" id="KW-0407">Ion channel</keyword>
<feature type="transmembrane region" description="Helical" evidence="17">
    <location>
        <begin position="651"/>
        <end position="669"/>
    </location>
</feature>
<dbReference type="SMART" id="SM00079">
    <property type="entry name" value="PBPe"/>
    <property type="match status" value="1"/>
</dbReference>
<dbReference type="InterPro" id="IPR001828">
    <property type="entry name" value="ANF_lig-bd_rcpt"/>
</dbReference>
<evidence type="ECO:0000256" key="11">
    <source>
        <dbReference type="ARBA" id="ARBA00023180"/>
    </source>
</evidence>
<dbReference type="OrthoDB" id="5984008at2759"/>
<evidence type="ECO:0000256" key="8">
    <source>
        <dbReference type="ARBA" id="ARBA00023065"/>
    </source>
</evidence>
<dbReference type="PRINTS" id="PR01176">
    <property type="entry name" value="GABABRECEPTR"/>
</dbReference>
<dbReference type="PANTHER" id="PTHR34836:SF1">
    <property type="entry name" value="OS09G0428600 PROTEIN"/>
    <property type="match status" value="1"/>
</dbReference>
<dbReference type="FunFam" id="3.40.50.2300:FF:000195">
    <property type="entry name" value="Glutamate receptor"/>
    <property type="match status" value="1"/>
</dbReference>
<keyword evidence="21" id="KW-1185">Reference proteome</keyword>
<keyword evidence="16" id="KW-1015">Disulfide bond</keyword>
<accession>A0A9Q0H331</accession>
<comment type="function">
    <text evidence="14">Glutamate-gated receptor that probably acts as a non-selective cation channel. May be involved in light-signal transduction and calcium homeostasis via the regulation of calcium influx into cells.</text>
</comment>
<evidence type="ECO:0000256" key="18">
    <source>
        <dbReference type="SAM" id="SignalP"/>
    </source>
</evidence>
<evidence type="ECO:0000256" key="2">
    <source>
        <dbReference type="ARBA" id="ARBA00008685"/>
    </source>
</evidence>
<dbReference type="Gene3D" id="1.10.287.70">
    <property type="match status" value="1"/>
</dbReference>
<dbReference type="AlphaFoldDB" id="A0A9Q0H331"/>
<dbReference type="InterPro" id="IPR001320">
    <property type="entry name" value="Iontro_rcpt_C"/>
</dbReference>
<gene>
    <name evidence="20" type="ORF">NE237_024494</name>
</gene>
<organism evidence="20 21">
    <name type="scientific">Protea cynaroides</name>
    <dbReference type="NCBI Taxonomy" id="273540"/>
    <lineage>
        <taxon>Eukaryota</taxon>
        <taxon>Viridiplantae</taxon>
        <taxon>Streptophyta</taxon>
        <taxon>Embryophyta</taxon>
        <taxon>Tracheophyta</taxon>
        <taxon>Spermatophyta</taxon>
        <taxon>Magnoliopsida</taxon>
        <taxon>Proteales</taxon>
        <taxon>Proteaceae</taxon>
        <taxon>Protea</taxon>
    </lineage>
</organism>
<evidence type="ECO:0000256" key="4">
    <source>
        <dbReference type="ARBA" id="ARBA00022448"/>
    </source>
</evidence>
<evidence type="ECO:0000256" key="5">
    <source>
        <dbReference type="ARBA" id="ARBA00022692"/>
    </source>
</evidence>
<comment type="similarity">
    <text evidence="2 15">Belongs to the glutamate-gated ion channel (TC 1.A.10.1) family.</text>
</comment>
<keyword evidence="8 15" id="KW-0406">Ion transport</keyword>
<keyword evidence="9 15" id="KW-0472">Membrane</keyword>
<dbReference type="EMBL" id="JAMYWD010000010">
    <property type="protein sequence ID" value="KAJ4957383.1"/>
    <property type="molecule type" value="Genomic_DNA"/>
</dbReference>
<comment type="subcellular location">
    <subcellularLocation>
        <location evidence="1">Membrane</location>
        <topology evidence="1">Multi-pass membrane protein</topology>
    </subcellularLocation>
</comment>
<proteinExistence type="inferred from homology"/>
<dbReference type="CDD" id="cd19990">
    <property type="entry name" value="PBP1_GABAb_receptor_plant"/>
    <property type="match status" value="1"/>
</dbReference>
<keyword evidence="4 15" id="KW-0813">Transport</keyword>
<feature type="domain" description="Ionotropic glutamate receptor C-terminal" evidence="19">
    <location>
        <begin position="461"/>
        <end position="812"/>
    </location>
</feature>
<reference evidence="20" key="1">
    <citation type="journal article" date="2023" name="Plant J.">
        <title>The genome of the king protea, Protea cynaroides.</title>
        <authorList>
            <person name="Chang J."/>
            <person name="Duong T.A."/>
            <person name="Schoeman C."/>
            <person name="Ma X."/>
            <person name="Roodt D."/>
            <person name="Barker N."/>
            <person name="Li Z."/>
            <person name="Van de Peer Y."/>
            <person name="Mizrachi E."/>
        </authorList>
    </citation>
    <scope>NUCLEOTIDE SEQUENCE</scope>
    <source>
        <tissue evidence="20">Young leaves</tissue>
    </source>
</reference>
<dbReference type="Pfam" id="PF10613">
    <property type="entry name" value="Lig_chan-Glu_bd"/>
    <property type="match status" value="1"/>
</dbReference>
<dbReference type="Gene3D" id="3.40.50.2300">
    <property type="match status" value="2"/>
</dbReference>
<comment type="subunit">
    <text evidence="3">May form heteromers.</text>
</comment>
<evidence type="ECO:0000256" key="3">
    <source>
        <dbReference type="ARBA" id="ARBA00011095"/>
    </source>
</evidence>
<evidence type="ECO:0000256" key="13">
    <source>
        <dbReference type="ARBA" id="ARBA00023303"/>
    </source>
</evidence>
<dbReference type="GO" id="GO:0015276">
    <property type="term" value="F:ligand-gated monoatomic ion channel activity"/>
    <property type="evidence" value="ECO:0007669"/>
    <property type="project" value="InterPro"/>
</dbReference>
<dbReference type="InterPro" id="IPR028082">
    <property type="entry name" value="Peripla_BP_I"/>
</dbReference>
<dbReference type="Proteomes" id="UP001141806">
    <property type="component" value="Unassembled WGS sequence"/>
</dbReference>
<evidence type="ECO:0000256" key="17">
    <source>
        <dbReference type="SAM" id="Phobius"/>
    </source>
</evidence>
<feature type="disulfide bond" evidence="16">
    <location>
        <begin position="760"/>
        <end position="816"/>
    </location>
</feature>
<dbReference type="InterPro" id="IPR044440">
    <property type="entry name" value="GABAb_receptor_plant_PBP1"/>
</dbReference>
<keyword evidence="11" id="KW-0325">Glycoprotein</keyword>
<keyword evidence="7 17" id="KW-1133">Transmembrane helix</keyword>
<feature type="signal peptide" evidence="18">
    <location>
        <begin position="1"/>
        <end position="27"/>
    </location>
</feature>
<keyword evidence="6 18" id="KW-0732">Signal</keyword>